<evidence type="ECO:0000313" key="2">
    <source>
        <dbReference type="EMBL" id="MDP9797548.1"/>
    </source>
</evidence>
<comment type="caution">
    <text evidence="2">The sequence shown here is derived from an EMBL/GenBank/DDBJ whole genome shotgun (WGS) entry which is preliminary data.</text>
</comment>
<name>A0ABT9N1H6_9ACTN</name>
<gene>
    <name evidence="2" type="ORF">J2S43_006060</name>
</gene>
<sequence>MLLSGLALLFLLAPIGFMLAFSGMPGTAVDRMSQIGQAYGGLSALLSGGATFGVVIALVMQTRQIRMSQAQGIRMMQIELMKILIEHPDVRPRPPLFDPDMRAQHRRDIFTNLMYRYLEHGYEIGYLPDEAIRLEMINQFSVPDIRRWWELVRGTVSKAAHNEHQQRFFAIAESAFESAVAETAEPEVARPRRRTTRMWIGAGGVTALILAGACAVRRRRRR</sequence>
<evidence type="ECO:0008006" key="4">
    <source>
        <dbReference type="Google" id="ProtNLM"/>
    </source>
</evidence>
<dbReference type="Proteomes" id="UP001240984">
    <property type="component" value="Unassembled WGS sequence"/>
</dbReference>
<feature type="transmembrane region" description="Helical" evidence="1">
    <location>
        <begin position="38"/>
        <end position="59"/>
    </location>
</feature>
<dbReference type="Pfam" id="PF19560">
    <property type="entry name" value="DUF6082"/>
    <property type="match status" value="1"/>
</dbReference>
<keyword evidence="3" id="KW-1185">Reference proteome</keyword>
<keyword evidence="1" id="KW-1133">Transmembrane helix</keyword>
<feature type="transmembrane region" description="Helical" evidence="1">
    <location>
        <begin position="199"/>
        <end position="218"/>
    </location>
</feature>
<dbReference type="RefSeq" id="WP_306834943.1">
    <property type="nucleotide sequence ID" value="NZ_JAUSRA010000001.1"/>
</dbReference>
<protein>
    <recommendedName>
        <fullName evidence="4">DUF4129 domain-containing protein</fullName>
    </recommendedName>
</protein>
<dbReference type="EMBL" id="JAUSRA010000001">
    <property type="protein sequence ID" value="MDP9797548.1"/>
    <property type="molecule type" value="Genomic_DNA"/>
</dbReference>
<evidence type="ECO:0000313" key="3">
    <source>
        <dbReference type="Proteomes" id="UP001240984"/>
    </source>
</evidence>
<reference evidence="2 3" key="1">
    <citation type="submission" date="2023-07" db="EMBL/GenBank/DDBJ databases">
        <title>Sequencing the genomes of 1000 actinobacteria strains.</title>
        <authorList>
            <person name="Klenk H.-P."/>
        </authorList>
    </citation>
    <scope>NUCLEOTIDE SEQUENCE [LARGE SCALE GENOMIC DNA]</scope>
    <source>
        <strain evidence="2 3">DSM 44710</strain>
    </source>
</reference>
<evidence type="ECO:0000256" key="1">
    <source>
        <dbReference type="SAM" id="Phobius"/>
    </source>
</evidence>
<dbReference type="InterPro" id="IPR045728">
    <property type="entry name" value="DUF6082"/>
</dbReference>
<proteinExistence type="predicted"/>
<keyword evidence="1" id="KW-0472">Membrane</keyword>
<organism evidence="2 3">
    <name type="scientific">Catenuloplanes nepalensis</name>
    <dbReference type="NCBI Taxonomy" id="587533"/>
    <lineage>
        <taxon>Bacteria</taxon>
        <taxon>Bacillati</taxon>
        <taxon>Actinomycetota</taxon>
        <taxon>Actinomycetes</taxon>
        <taxon>Micromonosporales</taxon>
        <taxon>Micromonosporaceae</taxon>
        <taxon>Catenuloplanes</taxon>
    </lineage>
</organism>
<keyword evidence="1" id="KW-0812">Transmembrane</keyword>
<accession>A0ABT9N1H6</accession>